<proteinExistence type="predicted"/>
<protein>
    <recommendedName>
        <fullName evidence="2">FAS1-like dehydratase domain-containing protein</fullName>
    </recommendedName>
</protein>
<reference evidence="3 4" key="1">
    <citation type="submission" date="2015-06" db="EMBL/GenBank/DDBJ databases">
        <title>Genome sequence of Mycobacterium kumamotonense strain Roo.</title>
        <authorList>
            <person name="Greninger A.L."/>
            <person name="Cunningham G."/>
            <person name="Miller S."/>
        </authorList>
    </citation>
    <scope>NUCLEOTIDE SEQUENCE [LARGE SCALE GENOMIC DNA]</scope>
    <source>
        <strain evidence="3 4">Roo</strain>
    </source>
</reference>
<evidence type="ECO:0000256" key="1">
    <source>
        <dbReference type="SAM" id="MobiDB-lite"/>
    </source>
</evidence>
<comment type="caution">
    <text evidence="3">The sequence shown here is derived from an EMBL/GenBank/DDBJ whole genome shotgun (WGS) entry which is preliminary data.</text>
</comment>
<dbReference type="Gene3D" id="3.10.129.10">
    <property type="entry name" value="Hotdog Thioesterase"/>
    <property type="match status" value="1"/>
</dbReference>
<name>A0A1B8S9Q4_9MYCO</name>
<dbReference type="OrthoDB" id="5415111at2"/>
<dbReference type="InterPro" id="IPR029069">
    <property type="entry name" value="HotDog_dom_sf"/>
</dbReference>
<keyword evidence="4" id="KW-1185">Reference proteome</keyword>
<dbReference type="EMBL" id="LFOE01000073">
    <property type="protein sequence ID" value="OBY29481.1"/>
    <property type="molecule type" value="Genomic_DNA"/>
</dbReference>
<feature type="region of interest" description="Disordered" evidence="1">
    <location>
        <begin position="57"/>
        <end position="91"/>
    </location>
</feature>
<dbReference type="InterPro" id="IPR039569">
    <property type="entry name" value="FAS1-like_DH_region"/>
</dbReference>
<dbReference type="Pfam" id="PF13452">
    <property type="entry name" value="FAS1_DH_region"/>
    <property type="match status" value="1"/>
</dbReference>
<dbReference type="AlphaFoldDB" id="A0A1B8S9Q4"/>
<sequence>MSTGFSFPVEAGHVAQFAHAVGDPNPIYLDAAYANATEVGHVIAPPTFTMAAAHFDPHWPLRPQPGQPWRGSGRTSSGTADADTRGGAAGQSVGLHAEQHFEYHRHLRPGDFLTVTEHPGRSWVKEGKRGGLMHFTEVITEYTDQEGAPVVTARRVGVRIERTDGE</sequence>
<dbReference type="SUPFAM" id="SSF54637">
    <property type="entry name" value="Thioesterase/thiol ester dehydrase-isomerase"/>
    <property type="match status" value="1"/>
</dbReference>
<accession>A0A1B8S9Q4</accession>
<dbReference type="CDD" id="cd03441">
    <property type="entry name" value="R_hydratase_like"/>
    <property type="match status" value="1"/>
</dbReference>
<organism evidence="3 4">
    <name type="scientific">Mycolicibacter kumamotonensis</name>
    <dbReference type="NCBI Taxonomy" id="354243"/>
    <lineage>
        <taxon>Bacteria</taxon>
        <taxon>Bacillati</taxon>
        <taxon>Actinomycetota</taxon>
        <taxon>Actinomycetes</taxon>
        <taxon>Mycobacteriales</taxon>
        <taxon>Mycobacteriaceae</taxon>
        <taxon>Mycolicibacter</taxon>
    </lineage>
</organism>
<dbReference type="Proteomes" id="UP000092668">
    <property type="component" value="Unassembled WGS sequence"/>
</dbReference>
<gene>
    <name evidence="3" type="ORF">ACT18_22810</name>
</gene>
<feature type="domain" description="FAS1-like dehydratase" evidence="2">
    <location>
        <begin position="3"/>
        <end position="152"/>
    </location>
</feature>
<evidence type="ECO:0000313" key="3">
    <source>
        <dbReference type="EMBL" id="OBY29481.1"/>
    </source>
</evidence>
<evidence type="ECO:0000313" key="4">
    <source>
        <dbReference type="Proteomes" id="UP000092668"/>
    </source>
</evidence>
<evidence type="ECO:0000259" key="2">
    <source>
        <dbReference type="Pfam" id="PF13452"/>
    </source>
</evidence>